<dbReference type="AlphaFoldDB" id="D1W7R5"/>
<accession>D1W7R5</accession>
<sequence>MVKLSADEIKCQKIFLYQSNSLFDYGIILKYPEVIYKDACIIADILSSYDPSEILSFTKPIGERKKISIQDINKYYTYLDASVDYVVSINIIVKDSLITQYSYTYKPNMSDVIISYTCVFTYDKNNRIVKLEKIYSRHYETKEIIYENK</sequence>
<evidence type="ECO:0000313" key="1">
    <source>
        <dbReference type="EMBL" id="EFA91406.1"/>
    </source>
</evidence>
<protein>
    <submittedName>
        <fullName evidence="1">Uncharacterized protein</fullName>
    </submittedName>
</protein>
<dbReference type="EMBL" id="ADEG01000088">
    <property type="protein sequence ID" value="EFA91406.1"/>
    <property type="molecule type" value="Genomic_DNA"/>
</dbReference>
<comment type="caution">
    <text evidence="1">The sequence shown here is derived from an EMBL/GenBank/DDBJ whole genome shotgun (WGS) entry which is preliminary data.</text>
</comment>
<keyword evidence="2" id="KW-1185">Reference proteome</keyword>
<evidence type="ECO:0000313" key="2">
    <source>
        <dbReference type="Proteomes" id="UP000005283"/>
    </source>
</evidence>
<name>D1W7R5_9BACT</name>
<organism evidence="1 2">
    <name type="scientific">Hoylesella buccalis ATCC 35310</name>
    <dbReference type="NCBI Taxonomy" id="679190"/>
    <lineage>
        <taxon>Bacteria</taxon>
        <taxon>Pseudomonadati</taxon>
        <taxon>Bacteroidota</taxon>
        <taxon>Bacteroidia</taxon>
        <taxon>Bacteroidales</taxon>
        <taxon>Prevotellaceae</taxon>
        <taxon>Hoylesella</taxon>
    </lineage>
</organism>
<gene>
    <name evidence="1" type="ORF">HMPREF0650_1701</name>
</gene>
<reference evidence="1 2" key="1">
    <citation type="submission" date="2009-12" db="EMBL/GenBank/DDBJ databases">
        <title>Genome Sequence of Prevotella buccalis ATCC 35310.</title>
        <authorList>
            <person name="Durkin A.S."/>
            <person name="Madupu R."/>
            <person name="Torralba M."/>
            <person name="Methe B."/>
            <person name="Sutton G."/>
            <person name="Strausberg R.L."/>
            <person name="Nelson K.E."/>
        </authorList>
    </citation>
    <scope>NUCLEOTIDE SEQUENCE [LARGE SCALE GENOMIC DNA]</scope>
    <source>
        <strain evidence="1 2">ATCC 35310</strain>
    </source>
</reference>
<dbReference type="Proteomes" id="UP000005283">
    <property type="component" value="Unassembled WGS sequence"/>
</dbReference>
<proteinExistence type="predicted"/>